<evidence type="ECO:0000256" key="5">
    <source>
        <dbReference type="ARBA" id="ARBA00022723"/>
    </source>
</evidence>
<evidence type="ECO:0000256" key="2">
    <source>
        <dbReference type="ARBA" id="ARBA00004123"/>
    </source>
</evidence>
<dbReference type="Proteomes" id="UP000265566">
    <property type="component" value="Chromosome 1"/>
</dbReference>
<dbReference type="GO" id="GO:0016787">
    <property type="term" value="F:hydrolase activity"/>
    <property type="evidence" value="ECO:0007669"/>
    <property type="project" value="UniProtKB-KW"/>
</dbReference>
<evidence type="ECO:0000256" key="8">
    <source>
        <dbReference type="SAM" id="MobiDB-lite"/>
    </source>
</evidence>
<accession>A0A396K4H6</accession>
<dbReference type="Pfam" id="PF13359">
    <property type="entry name" value="DDE_Tnp_4"/>
    <property type="match status" value="1"/>
</dbReference>
<dbReference type="InterPro" id="IPR027806">
    <property type="entry name" value="HARBI1_dom"/>
</dbReference>
<feature type="region of interest" description="Disordered" evidence="8">
    <location>
        <begin position="1"/>
        <end position="30"/>
    </location>
</feature>
<evidence type="ECO:0000259" key="9">
    <source>
        <dbReference type="Pfam" id="PF13359"/>
    </source>
</evidence>
<keyword evidence="4" id="KW-0540">Nuclease</keyword>
<dbReference type="PANTHER" id="PTHR22930">
    <property type="match status" value="1"/>
</dbReference>
<comment type="caution">
    <text evidence="10">The sequence shown here is derived from an EMBL/GenBank/DDBJ whole genome shotgun (WGS) entry which is preliminary data.</text>
</comment>
<dbReference type="EMBL" id="PSQE01000001">
    <property type="protein sequence ID" value="RHN82698.1"/>
    <property type="molecule type" value="Genomic_DNA"/>
</dbReference>
<feature type="domain" description="DDE Tnp4" evidence="9">
    <location>
        <begin position="179"/>
        <end position="345"/>
    </location>
</feature>
<sequence length="397" mass="44823">MGSIRGVKKRKKSDNDNKDAIATTPFPFYSQPHHPSDSDWWYHFSKRITGPLARSKDIEKFESVFKISRKTFNYICSLVEKDMLAKSSGCADLNGKRLSSNDQVAIALRRLSSGDSLTTIGNSFRVNLSTVSHITWRFVEAMEGRGLCHLSWPSTEMEMEEIKSKFEKIRGLTNCCGAVDSTHILMTSPTVDPESSVWLDSEKKCSMVLQAIVDSDLRFRDIVTGWPGSVSDDHVLRSSAFFNLTEEGKKLNGGKKILPDETMLREYIVGDTGFPLLPWLLTPYEGEGLSNVQVDFNKRVAATQMVAKRALSRLKEMWKIIGGVMQKPNKHKLPRIILVCCILHNIVIHLEDEVLDDMPLCLKHDSDYQDQTCEFVDDTAYAMREKLSLYLSGKLSA</sequence>
<dbReference type="Gramene" id="rna6879">
    <property type="protein sequence ID" value="RHN82698.1"/>
    <property type="gene ID" value="gene6879"/>
</dbReference>
<proteinExistence type="inferred from homology"/>
<keyword evidence="5" id="KW-0479">Metal-binding</keyword>
<name>A0A396K4H6_MEDTR</name>
<evidence type="ECO:0000313" key="10">
    <source>
        <dbReference type="EMBL" id="RHN82698.1"/>
    </source>
</evidence>
<evidence type="ECO:0000256" key="4">
    <source>
        <dbReference type="ARBA" id="ARBA00022722"/>
    </source>
</evidence>
<evidence type="ECO:0000256" key="1">
    <source>
        <dbReference type="ARBA" id="ARBA00001968"/>
    </source>
</evidence>
<feature type="compositionally biased region" description="Basic residues" evidence="8">
    <location>
        <begin position="1"/>
        <end position="12"/>
    </location>
</feature>
<dbReference type="GO" id="GO:0046872">
    <property type="term" value="F:metal ion binding"/>
    <property type="evidence" value="ECO:0007669"/>
    <property type="project" value="UniProtKB-KW"/>
</dbReference>
<evidence type="ECO:0000256" key="6">
    <source>
        <dbReference type="ARBA" id="ARBA00022801"/>
    </source>
</evidence>
<protein>
    <submittedName>
        <fullName evidence="10">Putative harbinger transposase-derived nuclease domain-containing protein</fullName>
    </submittedName>
</protein>
<keyword evidence="6" id="KW-0378">Hydrolase</keyword>
<dbReference type="InterPro" id="IPR045249">
    <property type="entry name" value="HARBI1-like"/>
</dbReference>
<comment type="cofactor">
    <cofactor evidence="1">
        <name>a divalent metal cation</name>
        <dbReference type="ChEBI" id="CHEBI:60240"/>
    </cofactor>
</comment>
<dbReference type="GO" id="GO:0005634">
    <property type="term" value="C:nucleus"/>
    <property type="evidence" value="ECO:0007669"/>
    <property type="project" value="UniProtKB-SubCell"/>
</dbReference>
<gene>
    <name evidence="10" type="ORF">MtrunA17_Chr1g0212591</name>
</gene>
<comment type="similarity">
    <text evidence="3">Belongs to the HARBI1 family.</text>
</comment>
<dbReference type="PANTHER" id="PTHR22930:SF205">
    <property type="entry name" value="PROTEIN ALP1-LIKE"/>
    <property type="match status" value="1"/>
</dbReference>
<evidence type="ECO:0000256" key="7">
    <source>
        <dbReference type="ARBA" id="ARBA00023242"/>
    </source>
</evidence>
<organism evidence="10">
    <name type="scientific">Medicago truncatula</name>
    <name type="common">Barrel medic</name>
    <name type="synonym">Medicago tribuloides</name>
    <dbReference type="NCBI Taxonomy" id="3880"/>
    <lineage>
        <taxon>Eukaryota</taxon>
        <taxon>Viridiplantae</taxon>
        <taxon>Streptophyta</taxon>
        <taxon>Embryophyta</taxon>
        <taxon>Tracheophyta</taxon>
        <taxon>Spermatophyta</taxon>
        <taxon>Magnoliopsida</taxon>
        <taxon>eudicotyledons</taxon>
        <taxon>Gunneridae</taxon>
        <taxon>Pentapetalae</taxon>
        <taxon>rosids</taxon>
        <taxon>fabids</taxon>
        <taxon>Fabales</taxon>
        <taxon>Fabaceae</taxon>
        <taxon>Papilionoideae</taxon>
        <taxon>50 kb inversion clade</taxon>
        <taxon>NPAAA clade</taxon>
        <taxon>Hologalegina</taxon>
        <taxon>IRL clade</taxon>
        <taxon>Trifolieae</taxon>
        <taxon>Medicago</taxon>
    </lineage>
</organism>
<dbReference type="GO" id="GO:0004518">
    <property type="term" value="F:nuclease activity"/>
    <property type="evidence" value="ECO:0007669"/>
    <property type="project" value="UniProtKB-KW"/>
</dbReference>
<reference evidence="10" key="1">
    <citation type="journal article" date="2018" name="Nat. Plants">
        <title>Whole-genome landscape of Medicago truncatula symbiotic genes.</title>
        <authorList>
            <person name="Pecrix Y."/>
            <person name="Gamas P."/>
            <person name="Carrere S."/>
        </authorList>
    </citation>
    <scope>NUCLEOTIDE SEQUENCE</scope>
    <source>
        <tissue evidence="10">Leaves</tissue>
    </source>
</reference>
<comment type="subcellular location">
    <subcellularLocation>
        <location evidence="2">Nucleus</location>
    </subcellularLocation>
</comment>
<dbReference type="AlphaFoldDB" id="A0A396K4H6"/>
<evidence type="ECO:0000256" key="3">
    <source>
        <dbReference type="ARBA" id="ARBA00006958"/>
    </source>
</evidence>
<keyword evidence="7" id="KW-0539">Nucleus</keyword>